<keyword evidence="2" id="KW-1185">Reference proteome</keyword>
<dbReference type="Proteomes" id="UP000024635">
    <property type="component" value="Unassembled WGS sequence"/>
</dbReference>
<dbReference type="EMBL" id="JARK01000073">
    <property type="protein sequence ID" value="EYC44049.1"/>
    <property type="molecule type" value="Genomic_DNA"/>
</dbReference>
<gene>
    <name evidence="1" type="primary">Acey_s0473.g2093</name>
    <name evidence="1" type="ORF">Y032_0473g2093</name>
</gene>
<name>A0A016WW95_9BILA</name>
<protein>
    <submittedName>
        <fullName evidence="1">Uncharacterized protein</fullName>
    </submittedName>
</protein>
<comment type="caution">
    <text evidence="1">The sequence shown here is derived from an EMBL/GenBank/DDBJ whole genome shotgun (WGS) entry which is preliminary data.</text>
</comment>
<evidence type="ECO:0000313" key="2">
    <source>
        <dbReference type="Proteomes" id="UP000024635"/>
    </source>
</evidence>
<accession>A0A016WW95</accession>
<proteinExistence type="predicted"/>
<organism evidence="1 2">
    <name type="scientific">Ancylostoma ceylanicum</name>
    <dbReference type="NCBI Taxonomy" id="53326"/>
    <lineage>
        <taxon>Eukaryota</taxon>
        <taxon>Metazoa</taxon>
        <taxon>Ecdysozoa</taxon>
        <taxon>Nematoda</taxon>
        <taxon>Chromadorea</taxon>
        <taxon>Rhabditida</taxon>
        <taxon>Rhabditina</taxon>
        <taxon>Rhabditomorpha</taxon>
        <taxon>Strongyloidea</taxon>
        <taxon>Ancylostomatidae</taxon>
        <taxon>Ancylostomatinae</taxon>
        <taxon>Ancylostoma</taxon>
    </lineage>
</organism>
<evidence type="ECO:0000313" key="1">
    <source>
        <dbReference type="EMBL" id="EYC44049.1"/>
    </source>
</evidence>
<sequence>MMWGLWRADTLPLKPQLHSRRSGSRCRRRSGLSFICLTQQTVTLRSDYHDFKRLNPSLTGRVYRKNTLAQNDLEDFPGPTKLSFRLDGTTT</sequence>
<dbReference type="AlphaFoldDB" id="A0A016WW95"/>
<reference evidence="2" key="1">
    <citation type="journal article" date="2015" name="Nat. Genet.">
        <title>The genome and transcriptome of the zoonotic hookworm Ancylostoma ceylanicum identify infection-specific gene families.</title>
        <authorList>
            <person name="Schwarz E.M."/>
            <person name="Hu Y."/>
            <person name="Antoshechkin I."/>
            <person name="Miller M.M."/>
            <person name="Sternberg P.W."/>
            <person name="Aroian R.V."/>
        </authorList>
    </citation>
    <scope>NUCLEOTIDE SEQUENCE</scope>
    <source>
        <strain evidence="2">HY135</strain>
    </source>
</reference>